<dbReference type="KEGG" id="soz:Spy49_1571c"/>
<dbReference type="Pfam" id="PF02595">
    <property type="entry name" value="Gly_kinase"/>
    <property type="match status" value="1"/>
</dbReference>
<dbReference type="InterPro" id="IPR036129">
    <property type="entry name" value="Glycerate_kinase_sf"/>
</dbReference>
<dbReference type="SUPFAM" id="SSF110738">
    <property type="entry name" value="Glycerate kinase I"/>
    <property type="match status" value="1"/>
</dbReference>
<name>A0A0H3C0D8_STRPZ</name>
<evidence type="ECO:0000256" key="4">
    <source>
        <dbReference type="PIRNR" id="PIRNR006078"/>
    </source>
</evidence>
<evidence type="ECO:0000256" key="3">
    <source>
        <dbReference type="ARBA" id="ARBA00022777"/>
    </source>
</evidence>
<gene>
    <name evidence="5" type="ordered locus">Spy49_1571c</name>
</gene>
<dbReference type="EMBL" id="CP000829">
    <property type="protein sequence ID" value="ACI61830.1"/>
    <property type="molecule type" value="Genomic_DNA"/>
</dbReference>
<dbReference type="PIRSF" id="PIRSF006078">
    <property type="entry name" value="GlxK"/>
    <property type="match status" value="1"/>
</dbReference>
<evidence type="ECO:0000313" key="5">
    <source>
        <dbReference type="EMBL" id="ACI61830.1"/>
    </source>
</evidence>
<dbReference type="GO" id="GO:0008887">
    <property type="term" value="F:glycerate kinase activity"/>
    <property type="evidence" value="ECO:0007669"/>
    <property type="project" value="UniProtKB-UniRule"/>
</dbReference>
<protein>
    <submittedName>
        <fullName evidence="5">Glycerate kinase</fullName>
        <ecNumber evidence="5">2.7.1.31</ecNumber>
    </submittedName>
</protein>
<proteinExistence type="inferred from homology"/>
<dbReference type="InterPro" id="IPR018197">
    <property type="entry name" value="Glycerate_kinase_RE-like"/>
</dbReference>
<evidence type="ECO:0000256" key="1">
    <source>
        <dbReference type="ARBA" id="ARBA00006284"/>
    </source>
</evidence>
<dbReference type="EC" id="2.7.1.31" evidence="5"/>
<dbReference type="HOGENOM" id="CLU_028255_0_0_9"/>
<keyword evidence="3 4" id="KW-0418">Kinase</keyword>
<dbReference type="Gene3D" id="3.40.50.10350">
    <property type="entry name" value="Glycerate kinase, domain 1"/>
    <property type="match status" value="2"/>
</dbReference>
<dbReference type="GO" id="GO:0031388">
    <property type="term" value="P:organic acid phosphorylation"/>
    <property type="evidence" value="ECO:0007669"/>
    <property type="project" value="UniProtKB-UniRule"/>
</dbReference>
<sequence length="380" mass="40345">MTINRVLKDDNLLQYTEKEFIEDMKILVAIDSFKGSVTSPELNTSVAQALLSVDKQLVIETRAIADGGEGSLVALSQTVAGRWHQVKTIDLLRRPIKVAYYRHAKQAFIESASIIGIDKITPNSVTYAQATSYGLGLAVKDAIQKGATQIEIMLGGTGTSDGGKGFLESLNYDFMTGRSYLDTLASPVTLLGLTDVTNPYHGPQGFAAVFGPQKGGSLSQIEETDQIASNFAKKVFYQTTIDLQTIPGSGAAGGLGGAIVLLGGTLTSGFSRIAELLNLDNSLQSCDLVITGEGCLDTQSQSGKVPVAIARMAKKYQVPTIALCGSVKIETGLAAEDFLAVFSIQQQPISLEAAIDKTTTLSNIKILAANLMLLIAQFNK</sequence>
<dbReference type="InterPro" id="IPR004381">
    <property type="entry name" value="Glycerate_kinase"/>
</dbReference>
<dbReference type="AlphaFoldDB" id="A0A0H3C0D8"/>
<evidence type="ECO:0000313" key="6">
    <source>
        <dbReference type="Proteomes" id="UP000001039"/>
    </source>
</evidence>
<dbReference type="NCBIfam" id="TIGR00045">
    <property type="entry name" value="glycerate kinase"/>
    <property type="match status" value="1"/>
</dbReference>
<dbReference type="Gene3D" id="3.90.1510.10">
    <property type="entry name" value="Glycerate kinase, domain 2"/>
    <property type="match status" value="2"/>
</dbReference>
<accession>A0A0H3C0D8</accession>
<dbReference type="Proteomes" id="UP000001039">
    <property type="component" value="Chromosome"/>
</dbReference>
<dbReference type="PANTHER" id="PTHR21599:SF0">
    <property type="entry name" value="GLYCERATE KINASE"/>
    <property type="match status" value="1"/>
</dbReference>
<comment type="similarity">
    <text evidence="1 4">Belongs to the glycerate kinase type-1 family.</text>
</comment>
<evidence type="ECO:0000256" key="2">
    <source>
        <dbReference type="ARBA" id="ARBA00022679"/>
    </source>
</evidence>
<dbReference type="PANTHER" id="PTHR21599">
    <property type="entry name" value="GLYCERATE KINASE"/>
    <property type="match status" value="1"/>
</dbReference>
<dbReference type="InterPro" id="IPR018193">
    <property type="entry name" value="Glyc_kinase_flavodox-like_fold"/>
</dbReference>
<reference evidence="5 6" key="1">
    <citation type="journal article" date="2008" name="J. Bacteriol.">
        <title>Genome sequence of a nephritogenic and highly transformable M49 strain of Streptococcus pyogenes.</title>
        <authorList>
            <person name="McShan W.M."/>
            <person name="Ferretti J.J."/>
            <person name="Karasawa T."/>
            <person name="Suvorov A.N."/>
            <person name="Lin S."/>
            <person name="Qin B."/>
            <person name="Jia H."/>
            <person name="Kenton S."/>
            <person name="Najar F."/>
            <person name="Wu H."/>
            <person name="Scott J."/>
            <person name="Roe B.A."/>
            <person name="Savic D.J."/>
        </authorList>
    </citation>
    <scope>NUCLEOTIDE SEQUENCE [LARGE SCALE GENOMIC DNA]</scope>
    <source>
        <strain evidence="5 6">NZ131</strain>
    </source>
</reference>
<keyword evidence="2 4" id="KW-0808">Transferase</keyword>
<organism evidence="5 6">
    <name type="scientific">Streptococcus pyogenes serotype M49 (strain NZ131)</name>
    <dbReference type="NCBI Taxonomy" id="471876"/>
    <lineage>
        <taxon>Bacteria</taxon>
        <taxon>Bacillati</taxon>
        <taxon>Bacillota</taxon>
        <taxon>Bacilli</taxon>
        <taxon>Lactobacillales</taxon>
        <taxon>Streptococcaceae</taxon>
        <taxon>Streptococcus</taxon>
    </lineage>
</organism>